<evidence type="ECO:0000256" key="4">
    <source>
        <dbReference type="ARBA" id="ARBA00022692"/>
    </source>
</evidence>
<name>A0A7C1BH87_UNCW3</name>
<keyword evidence="7 8" id="KW-0472">Membrane</keyword>
<evidence type="ECO:0000256" key="8">
    <source>
        <dbReference type="SAM" id="Phobius"/>
    </source>
</evidence>
<dbReference type="CDD" id="cd04179">
    <property type="entry name" value="DPM_DPG-synthase_like"/>
    <property type="match status" value="1"/>
</dbReference>
<evidence type="ECO:0000256" key="6">
    <source>
        <dbReference type="ARBA" id="ARBA00022989"/>
    </source>
</evidence>
<evidence type="ECO:0000256" key="1">
    <source>
        <dbReference type="ARBA" id="ARBA00022475"/>
    </source>
</evidence>
<dbReference type="Gene3D" id="3.90.550.10">
    <property type="entry name" value="Spore Coat Polysaccharide Biosynthesis Protein SpsA, Chain A"/>
    <property type="match status" value="1"/>
</dbReference>
<evidence type="ECO:0000256" key="2">
    <source>
        <dbReference type="ARBA" id="ARBA00022676"/>
    </source>
</evidence>
<accession>A0A7C1BH87</accession>
<keyword evidence="5" id="KW-0448">Lipopolysaccharide biosynthesis</keyword>
<dbReference type="GO" id="GO:0005886">
    <property type="term" value="C:plasma membrane"/>
    <property type="evidence" value="ECO:0007669"/>
    <property type="project" value="TreeGrafter"/>
</dbReference>
<dbReference type="InterPro" id="IPR050256">
    <property type="entry name" value="Glycosyltransferase_2"/>
</dbReference>
<evidence type="ECO:0000256" key="7">
    <source>
        <dbReference type="ARBA" id="ARBA00023136"/>
    </source>
</evidence>
<evidence type="ECO:0000313" key="10">
    <source>
        <dbReference type="EMBL" id="HDM90512.1"/>
    </source>
</evidence>
<dbReference type="PANTHER" id="PTHR48090">
    <property type="entry name" value="UNDECAPRENYL-PHOSPHATE 4-DEOXY-4-FORMAMIDO-L-ARABINOSE TRANSFERASE-RELATED"/>
    <property type="match status" value="1"/>
</dbReference>
<organism evidence="10">
    <name type="scientific">candidate division WOR-3 bacterium</name>
    <dbReference type="NCBI Taxonomy" id="2052148"/>
    <lineage>
        <taxon>Bacteria</taxon>
        <taxon>Bacteria division WOR-3</taxon>
    </lineage>
</organism>
<feature type="domain" description="Glycosyltransferase 2-like" evidence="9">
    <location>
        <begin position="4"/>
        <end position="131"/>
    </location>
</feature>
<proteinExistence type="predicted"/>
<dbReference type="Proteomes" id="UP000885931">
    <property type="component" value="Unassembled WGS sequence"/>
</dbReference>
<keyword evidence="2" id="KW-0328">Glycosyltransferase</keyword>
<keyword evidence="4 8" id="KW-0812">Transmembrane</keyword>
<dbReference type="GO" id="GO:0009103">
    <property type="term" value="P:lipopolysaccharide biosynthetic process"/>
    <property type="evidence" value="ECO:0007669"/>
    <property type="project" value="UniProtKB-KW"/>
</dbReference>
<gene>
    <name evidence="10" type="ORF">ENG67_04820</name>
</gene>
<evidence type="ECO:0000256" key="5">
    <source>
        <dbReference type="ARBA" id="ARBA00022985"/>
    </source>
</evidence>
<feature type="transmembrane region" description="Helical" evidence="8">
    <location>
        <begin position="264"/>
        <end position="291"/>
    </location>
</feature>
<dbReference type="InterPro" id="IPR029044">
    <property type="entry name" value="Nucleotide-diphossugar_trans"/>
</dbReference>
<keyword evidence="6 8" id="KW-1133">Transmembrane helix</keyword>
<comment type="caution">
    <text evidence="10">The sequence shown here is derived from an EMBL/GenBank/DDBJ whole genome shotgun (WGS) entry which is preliminary data.</text>
</comment>
<evidence type="ECO:0000259" key="9">
    <source>
        <dbReference type="Pfam" id="PF00535"/>
    </source>
</evidence>
<dbReference type="EMBL" id="DRBW01000183">
    <property type="protein sequence ID" value="HDM90512.1"/>
    <property type="molecule type" value="Genomic_DNA"/>
</dbReference>
<sequence>MKVSLLVPAYNERENVEPLLRSFARFIRERNLDWELVLVDDGSTDGTYEVAEKLKKRYPFLKLLRHKRNYGKSEALLTGARAASGDIVVIYDADMQFTLADAQRLVELLERENLDIVAGRKRGKYEKKFVSSVYNALSRWLFKIPVHDMNAMKALRREILLKIPMRKDWHRYIIPLAHDMGYRIGEADVKLLPRKYGKSKYSNPLRIFIGFFDLVAVKFQLTFMRKPMLFFGSLGLISLFLGFLVGVVAFYLRYIKGVGYRPLLYLVILFVLAGLILFTMGLLGELIAGLYDRLEKLEKGGQK</sequence>
<dbReference type="GO" id="GO:0016757">
    <property type="term" value="F:glycosyltransferase activity"/>
    <property type="evidence" value="ECO:0007669"/>
    <property type="project" value="UniProtKB-KW"/>
</dbReference>
<keyword evidence="1" id="KW-1003">Cell membrane</keyword>
<dbReference type="PANTHER" id="PTHR48090:SF3">
    <property type="entry name" value="UNDECAPRENYL-PHOSPHATE 4-DEOXY-4-FORMAMIDO-L-ARABINOSE TRANSFERASE"/>
    <property type="match status" value="1"/>
</dbReference>
<evidence type="ECO:0000256" key="3">
    <source>
        <dbReference type="ARBA" id="ARBA00022679"/>
    </source>
</evidence>
<dbReference type="SUPFAM" id="SSF53448">
    <property type="entry name" value="Nucleotide-diphospho-sugar transferases"/>
    <property type="match status" value="1"/>
</dbReference>
<dbReference type="AlphaFoldDB" id="A0A7C1BH87"/>
<feature type="transmembrane region" description="Helical" evidence="8">
    <location>
        <begin position="229"/>
        <end position="252"/>
    </location>
</feature>
<reference evidence="10" key="1">
    <citation type="journal article" date="2020" name="mSystems">
        <title>Genome- and Community-Level Interaction Insights into Carbon Utilization and Element Cycling Functions of Hydrothermarchaeota in Hydrothermal Sediment.</title>
        <authorList>
            <person name="Zhou Z."/>
            <person name="Liu Y."/>
            <person name="Xu W."/>
            <person name="Pan J."/>
            <person name="Luo Z.H."/>
            <person name="Li M."/>
        </authorList>
    </citation>
    <scope>NUCLEOTIDE SEQUENCE [LARGE SCALE GENOMIC DNA]</scope>
    <source>
        <strain evidence="10">HyVt-237</strain>
    </source>
</reference>
<keyword evidence="3" id="KW-0808">Transferase</keyword>
<protein>
    <submittedName>
        <fullName evidence="10">Glycosyltransferase family 2 protein</fullName>
    </submittedName>
</protein>
<dbReference type="Pfam" id="PF00535">
    <property type="entry name" value="Glycos_transf_2"/>
    <property type="match status" value="1"/>
</dbReference>
<dbReference type="InterPro" id="IPR001173">
    <property type="entry name" value="Glyco_trans_2-like"/>
</dbReference>